<reference evidence="2" key="1">
    <citation type="submission" date="2013-01" db="EMBL/GenBank/DDBJ databases">
        <title>Draft Genome Sequence of a Mulberry Tree, Morus notabilis C.K. Schneid.</title>
        <authorList>
            <person name="He N."/>
            <person name="Zhao S."/>
        </authorList>
    </citation>
    <scope>NUCLEOTIDE SEQUENCE</scope>
</reference>
<dbReference type="Proteomes" id="UP000030645">
    <property type="component" value="Unassembled WGS sequence"/>
</dbReference>
<organism evidence="1 2">
    <name type="scientific">Morus notabilis</name>
    <dbReference type="NCBI Taxonomy" id="981085"/>
    <lineage>
        <taxon>Eukaryota</taxon>
        <taxon>Viridiplantae</taxon>
        <taxon>Streptophyta</taxon>
        <taxon>Embryophyta</taxon>
        <taxon>Tracheophyta</taxon>
        <taxon>Spermatophyta</taxon>
        <taxon>Magnoliopsida</taxon>
        <taxon>eudicotyledons</taxon>
        <taxon>Gunneridae</taxon>
        <taxon>Pentapetalae</taxon>
        <taxon>rosids</taxon>
        <taxon>fabids</taxon>
        <taxon>Rosales</taxon>
        <taxon>Moraceae</taxon>
        <taxon>Moreae</taxon>
        <taxon>Morus</taxon>
    </lineage>
</organism>
<keyword evidence="2" id="KW-1185">Reference proteome</keyword>
<evidence type="ECO:0000313" key="1">
    <source>
        <dbReference type="EMBL" id="EXB38472.1"/>
    </source>
</evidence>
<protein>
    <submittedName>
        <fullName evidence="1">Uncharacterized protein</fullName>
    </submittedName>
</protein>
<proteinExistence type="predicted"/>
<evidence type="ECO:0000313" key="2">
    <source>
        <dbReference type="Proteomes" id="UP000030645"/>
    </source>
</evidence>
<accession>W9QRP2</accession>
<dbReference type="AlphaFoldDB" id="W9QRP2"/>
<gene>
    <name evidence="1" type="ORF">L484_022373</name>
</gene>
<sequence>MVPCLWDKEIGAAAGLAGPGACLHKGQRCGGSSNAGCAESGNGVVDPKAAAEMGGGRAVPAARREEAREWRLGRLRDG</sequence>
<dbReference type="EMBL" id="KE343693">
    <property type="protein sequence ID" value="EXB38472.1"/>
    <property type="molecule type" value="Genomic_DNA"/>
</dbReference>
<name>W9QRP2_9ROSA</name>